<keyword evidence="3" id="KW-1185">Reference proteome</keyword>
<evidence type="ECO:0000313" key="2">
    <source>
        <dbReference type="EMBL" id="TWU43921.1"/>
    </source>
</evidence>
<dbReference type="InterPro" id="IPR027417">
    <property type="entry name" value="P-loop_NTPase"/>
</dbReference>
<protein>
    <submittedName>
        <fullName evidence="2">Putative phospholipid import ATP-binding protein MlaF</fullName>
        <ecNumber evidence="2">3.6.3.-</ecNumber>
    </submittedName>
</protein>
<evidence type="ECO:0000313" key="3">
    <source>
        <dbReference type="Proteomes" id="UP000315471"/>
    </source>
</evidence>
<gene>
    <name evidence="2" type="primary">mlaF</name>
    <name evidence="2" type="ORF">Q31b_14530</name>
</gene>
<dbReference type="InterPro" id="IPR003439">
    <property type="entry name" value="ABC_transporter-like_ATP-bd"/>
</dbReference>
<dbReference type="GO" id="GO:0005886">
    <property type="term" value="C:plasma membrane"/>
    <property type="evidence" value="ECO:0007669"/>
    <property type="project" value="TreeGrafter"/>
</dbReference>
<dbReference type="Gene3D" id="3.40.50.300">
    <property type="entry name" value="P-loop containing nucleotide triphosphate hydrolases"/>
    <property type="match status" value="1"/>
</dbReference>
<dbReference type="GO" id="GO:0022857">
    <property type="term" value="F:transmembrane transporter activity"/>
    <property type="evidence" value="ECO:0007669"/>
    <property type="project" value="TreeGrafter"/>
</dbReference>
<dbReference type="AlphaFoldDB" id="A0A5C6E8B4"/>
<dbReference type="OrthoDB" id="7277945at2"/>
<dbReference type="EMBL" id="SJPY01000002">
    <property type="protein sequence ID" value="TWU43921.1"/>
    <property type="molecule type" value="Genomic_DNA"/>
</dbReference>
<dbReference type="GO" id="GO:0005524">
    <property type="term" value="F:ATP binding"/>
    <property type="evidence" value="ECO:0007669"/>
    <property type="project" value="UniProtKB-KW"/>
</dbReference>
<proteinExistence type="predicted"/>
<dbReference type="EC" id="3.6.3.-" evidence="2"/>
<keyword evidence="2" id="KW-0547">Nucleotide-binding</keyword>
<organism evidence="2 3">
    <name type="scientific">Novipirellula aureliae</name>
    <dbReference type="NCBI Taxonomy" id="2527966"/>
    <lineage>
        <taxon>Bacteria</taxon>
        <taxon>Pseudomonadati</taxon>
        <taxon>Planctomycetota</taxon>
        <taxon>Planctomycetia</taxon>
        <taxon>Pirellulales</taxon>
        <taxon>Pirellulaceae</taxon>
        <taxon>Novipirellula</taxon>
    </lineage>
</organism>
<keyword evidence="2" id="KW-0378">Hydrolase</keyword>
<dbReference type="PANTHER" id="PTHR24220">
    <property type="entry name" value="IMPORT ATP-BINDING PROTEIN"/>
    <property type="match status" value="1"/>
</dbReference>
<keyword evidence="2" id="KW-0067">ATP-binding</keyword>
<dbReference type="PROSITE" id="PS50893">
    <property type="entry name" value="ABC_TRANSPORTER_2"/>
    <property type="match status" value="1"/>
</dbReference>
<sequence length="242" mass="27718">MTTIQTTIPNEKPIVLRLSDVSFRASRESDIHFNRLTMTVRQGDLAMIHLDRSQKVRETVSVLEGLIQPHEGTVLFEQNDWLGDDYDRHFRMRSRIGRVFENNAWIQNLNIAENVTLARRHHQMEPKSIDTDLTVWRTRFDVANVLNQRPAFVEPSTLQVYQWIRSLISKPRLLLLERPMQSVSPSRLTALVNVLNEVRMAGTAVVWFTSNPEDASGKFADPQSHYTLADGKLVQTEGASSP</sequence>
<evidence type="ECO:0000259" key="1">
    <source>
        <dbReference type="PROSITE" id="PS50893"/>
    </source>
</evidence>
<feature type="domain" description="ABC transporter" evidence="1">
    <location>
        <begin position="16"/>
        <end position="241"/>
    </location>
</feature>
<accession>A0A5C6E8B4</accession>
<name>A0A5C6E8B4_9BACT</name>
<reference evidence="2 3" key="1">
    <citation type="submission" date="2019-02" db="EMBL/GenBank/DDBJ databases">
        <title>Deep-cultivation of Planctomycetes and their phenomic and genomic characterization uncovers novel biology.</title>
        <authorList>
            <person name="Wiegand S."/>
            <person name="Jogler M."/>
            <person name="Boedeker C."/>
            <person name="Pinto D."/>
            <person name="Vollmers J."/>
            <person name="Rivas-Marin E."/>
            <person name="Kohn T."/>
            <person name="Peeters S.H."/>
            <person name="Heuer A."/>
            <person name="Rast P."/>
            <person name="Oberbeckmann S."/>
            <person name="Bunk B."/>
            <person name="Jeske O."/>
            <person name="Meyerdierks A."/>
            <person name="Storesund J.E."/>
            <person name="Kallscheuer N."/>
            <person name="Luecker S."/>
            <person name="Lage O.M."/>
            <person name="Pohl T."/>
            <person name="Merkel B.J."/>
            <person name="Hornburger P."/>
            <person name="Mueller R.-W."/>
            <person name="Bruemmer F."/>
            <person name="Labrenz M."/>
            <person name="Spormann A.M."/>
            <person name="Op Den Camp H."/>
            <person name="Overmann J."/>
            <person name="Amann R."/>
            <person name="Jetten M.S.M."/>
            <person name="Mascher T."/>
            <person name="Medema M.H."/>
            <person name="Devos D.P."/>
            <person name="Kaster A.-K."/>
            <person name="Ovreas L."/>
            <person name="Rohde M."/>
            <person name="Galperin M.Y."/>
            <person name="Jogler C."/>
        </authorList>
    </citation>
    <scope>NUCLEOTIDE SEQUENCE [LARGE SCALE GENOMIC DNA]</scope>
    <source>
        <strain evidence="2 3">Q31b</strain>
    </source>
</reference>
<dbReference type="InterPro" id="IPR015854">
    <property type="entry name" value="ABC_transpr_LolD-like"/>
</dbReference>
<dbReference type="RefSeq" id="WP_146598972.1">
    <property type="nucleotide sequence ID" value="NZ_SJPY01000002.1"/>
</dbReference>
<dbReference type="Proteomes" id="UP000315471">
    <property type="component" value="Unassembled WGS sequence"/>
</dbReference>
<dbReference type="GO" id="GO:0016887">
    <property type="term" value="F:ATP hydrolysis activity"/>
    <property type="evidence" value="ECO:0007669"/>
    <property type="project" value="InterPro"/>
</dbReference>
<comment type="caution">
    <text evidence="2">The sequence shown here is derived from an EMBL/GenBank/DDBJ whole genome shotgun (WGS) entry which is preliminary data.</text>
</comment>
<dbReference type="SUPFAM" id="SSF52540">
    <property type="entry name" value="P-loop containing nucleoside triphosphate hydrolases"/>
    <property type="match status" value="1"/>
</dbReference>